<dbReference type="Pfam" id="PF00497">
    <property type="entry name" value="SBP_bac_3"/>
    <property type="match status" value="1"/>
</dbReference>
<evidence type="ECO:0000313" key="4">
    <source>
        <dbReference type="EMBL" id="MDR6213540.1"/>
    </source>
</evidence>
<dbReference type="PANTHER" id="PTHR35936">
    <property type="entry name" value="MEMBRANE-BOUND LYTIC MUREIN TRANSGLYCOSYLASE F"/>
    <property type="match status" value="1"/>
</dbReference>
<dbReference type="InterPro" id="IPR001638">
    <property type="entry name" value="Solute-binding_3/MltF_N"/>
</dbReference>
<keyword evidence="5" id="KW-1185">Reference proteome</keyword>
<evidence type="ECO:0000313" key="5">
    <source>
        <dbReference type="Proteomes" id="UP001267710"/>
    </source>
</evidence>
<dbReference type="Gene3D" id="3.40.190.10">
    <property type="entry name" value="Periplasmic binding protein-like II"/>
    <property type="match status" value="2"/>
</dbReference>
<evidence type="ECO:0000259" key="3">
    <source>
        <dbReference type="SMART" id="SM00062"/>
    </source>
</evidence>
<dbReference type="Proteomes" id="UP001267710">
    <property type="component" value="Unassembled WGS sequence"/>
</dbReference>
<comment type="caution">
    <text evidence="4">The sequence shown here is derived from an EMBL/GenBank/DDBJ whole genome shotgun (WGS) entry which is preliminary data.</text>
</comment>
<protein>
    <submittedName>
        <fullName evidence="4">Polar amino acid transport system substrate-binding protein</fullName>
    </submittedName>
</protein>
<dbReference type="EMBL" id="JAVIZX010000001">
    <property type="protein sequence ID" value="MDR6213540.1"/>
    <property type="molecule type" value="Genomic_DNA"/>
</dbReference>
<reference evidence="4 5" key="1">
    <citation type="submission" date="2023-08" db="EMBL/GenBank/DDBJ databases">
        <title>Functional and genomic diversity of the sorghum phyllosphere microbiome.</title>
        <authorList>
            <person name="Shade A."/>
        </authorList>
    </citation>
    <scope>NUCLEOTIDE SEQUENCE [LARGE SCALE GENOMIC DNA]</scope>
    <source>
        <strain evidence="4 5">SORGH_AS_0335</strain>
    </source>
</reference>
<dbReference type="RefSeq" id="WP_309827101.1">
    <property type="nucleotide sequence ID" value="NZ_JAVIZX010000001.1"/>
</dbReference>
<evidence type="ECO:0000256" key="2">
    <source>
        <dbReference type="SAM" id="SignalP"/>
    </source>
</evidence>
<proteinExistence type="predicted"/>
<feature type="chain" id="PRO_5045528216" evidence="2">
    <location>
        <begin position="31"/>
        <end position="270"/>
    </location>
</feature>
<gene>
    <name evidence="4" type="ORF">QE399_001229</name>
</gene>
<dbReference type="PANTHER" id="PTHR35936:SF37">
    <property type="entry name" value="AMINO ACID ABC TRANSPORTER SUBSTRATE-BINDING PROTEIN"/>
    <property type="match status" value="1"/>
</dbReference>
<dbReference type="SMART" id="SM00062">
    <property type="entry name" value="PBPb"/>
    <property type="match status" value="1"/>
</dbReference>
<dbReference type="SUPFAM" id="SSF53850">
    <property type="entry name" value="Periplasmic binding protein-like II"/>
    <property type="match status" value="1"/>
</dbReference>
<sequence length="270" mass="29021">MTPAAIFSRRRLTLALAAAALLGGTAAVHAQNALDKVTQTKTIKIAVPTDYPPYGFVGLDLKPQGLDIAMAELIAKQLGVKLEMVPVTSANRIPYVQTKQVDLVISTLGKNPERLKVIDFTHAYAPFFQGVYASKSLQIKSFDDLANKTVAVAKGAMEEQELAKVGPASMQFKRYEDQAASTAAFVAGQTQVIATSVSNAGLMMQKNPQLNAEYKLLIKDSPNFIGVAKGEDALRMKVNEIILAAKKDGTLDAMAKKWLGRTAGDLPLTE</sequence>
<name>A0ABU1I8J4_9BURK</name>
<feature type="domain" description="Solute-binding protein family 3/N-terminal" evidence="3">
    <location>
        <begin position="42"/>
        <end position="262"/>
    </location>
</feature>
<organism evidence="4 5">
    <name type="scientific">Paracidovorax wautersii</name>
    <dbReference type="NCBI Taxonomy" id="1177982"/>
    <lineage>
        <taxon>Bacteria</taxon>
        <taxon>Pseudomonadati</taxon>
        <taxon>Pseudomonadota</taxon>
        <taxon>Betaproteobacteria</taxon>
        <taxon>Burkholderiales</taxon>
        <taxon>Comamonadaceae</taxon>
        <taxon>Paracidovorax</taxon>
    </lineage>
</organism>
<keyword evidence="1 2" id="KW-0732">Signal</keyword>
<evidence type="ECO:0000256" key="1">
    <source>
        <dbReference type="ARBA" id="ARBA00022729"/>
    </source>
</evidence>
<accession>A0ABU1I8J4</accession>
<feature type="signal peptide" evidence="2">
    <location>
        <begin position="1"/>
        <end position="30"/>
    </location>
</feature>